<keyword evidence="2" id="KW-0812">Transmembrane</keyword>
<feature type="transmembrane region" description="Helical" evidence="2">
    <location>
        <begin position="276"/>
        <end position="296"/>
    </location>
</feature>
<dbReference type="Pfam" id="PF13559">
    <property type="entry name" value="DUF4129"/>
    <property type="match status" value="1"/>
</dbReference>
<evidence type="ECO:0000256" key="1">
    <source>
        <dbReference type="SAM" id="MobiDB-lite"/>
    </source>
</evidence>
<dbReference type="PaxDb" id="546414-Deide_14371"/>
<feature type="region of interest" description="Disordered" evidence="1">
    <location>
        <begin position="196"/>
        <end position="221"/>
    </location>
</feature>
<feature type="transmembrane region" description="Helical" evidence="2">
    <location>
        <begin position="339"/>
        <end position="356"/>
    </location>
</feature>
<organism evidence="4 5">
    <name type="scientific">Deinococcus deserti (strain DSM 17065 / CIP 109153 / LMG 22923 / VCD115)</name>
    <dbReference type="NCBI Taxonomy" id="546414"/>
    <lineage>
        <taxon>Bacteria</taxon>
        <taxon>Thermotogati</taxon>
        <taxon>Deinococcota</taxon>
        <taxon>Deinococci</taxon>
        <taxon>Deinococcales</taxon>
        <taxon>Deinococcaceae</taxon>
        <taxon>Deinococcus</taxon>
    </lineage>
</organism>
<feature type="domain" description="Protein-glutamine gamma-glutamyltransferase-like C-terminal" evidence="3">
    <location>
        <begin position="395"/>
        <end position="462"/>
    </location>
</feature>
<dbReference type="OrthoDB" id="65740at2"/>
<gene>
    <name evidence="4" type="ordered locus">Deide_14371</name>
</gene>
<evidence type="ECO:0000256" key="2">
    <source>
        <dbReference type="SAM" id="Phobius"/>
    </source>
</evidence>
<dbReference type="Proteomes" id="UP000002208">
    <property type="component" value="Chromosome"/>
</dbReference>
<feature type="transmembrane region" description="Helical" evidence="2">
    <location>
        <begin position="21"/>
        <end position="48"/>
    </location>
</feature>
<feature type="transmembrane region" description="Helical" evidence="2">
    <location>
        <begin position="117"/>
        <end position="139"/>
    </location>
</feature>
<feature type="region of interest" description="Disordered" evidence="1">
    <location>
        <begin position="470"/>
        <end position="495"/>
    </location>
</feature>
<feature type="transmembrane region" description="Helical" evidence="2">
    <location>
        <begin position="86"/>
        <end position="105"/>
    </location>
</feature>
<dbReference type="HOGENOM" id="CLU_562276_0_0_0"/>
<proteinExistence type="predicted"/>
<dbReference type="InterPro" id="IPR025403">
    <property type="entry name" value="TgpA-like_C"/>
</dbReference>
<keyword evidence="2" id="KW-0472">Membrane</keyword>
<dbReference type="STRING" id="546414.Deide_14371"/>
<dbReference type="EMBL" id="CP001114">
    <property type="protein sequence ID" value="ACO46388.1"/>
    <property type="molecule type" value="Genomic_DNA"/>
</dbReference>
<feature type="transmembrane region" description="Helical" evidence="2">
    <location>
        <begin position="160"/>
        <end position="178"/>
    </location>
</feature>
<accession>C1CW21</accession>
<protein>
    <recommendedName>
        <fullName evidence="3">Protein-glutamine gamma-glutamyltransferase-like C-terminal domain-containing protein</fullName>
    </recommendedName>
</protein>
<feature type="transmembrane region" description="Helical" evidence="2">
    <location>
        <begin position="242"/>
        <end position="264"/>
    </location>
</feature>
<reference evidence="4 5" key="1">
    <citation type="journal article" date="2009" name="PLoS Genet.">
        <title>Alliance of proteomics and genomics to unravel the specificities of Sahara bacterium Deinococcus deserti.</title>
        <authorList>
            <person name="de Groot A."/>
            <person name="Dulermo R."/>
            <person name="Ortet P."/>
            <person name="Blanchard L."/>
            <person name="Guerin P."/>
            <person name="Fernandez B."/>
            <person name="Vacherie B."/>
            <person name="Dossat C."/>
            <person name="Jolivet E."/>
            <person name="Siguier P."/>
            <person name="Chandler M."/>
            <person name="Barakat M."/>
            <person name="Dedieu A."/>
            <person name="Barbe V."/>
            <person name="Heulin T."/>
            <person name="Sommer S."/>
            <person name="Achouak W."/>
            <person name="Armengaud J."/>
        </authorList>
    </citation>
    <scope>NUCLEOTIDE SEQUENCE [LARGE SCALE GENOMIC DNA]</scope>
    <source>
        <strain evidence="5">DSM 17065 / CIP 109153 / LMG 22923 / VCD115</strain>
    </source>
</reference>
<keyword evidence="5" id="KW-1185">Reference proteome</keyword>
<dbReference type="AlphaFoldDB" id="C1CW21"/>
<evidence type="ECO:0000313" key="4">
    <source>
        <dbReference type="EMBL" id="ACO46388.1"/>
    </source>
</evidence>
<dbReference type="eggNOG" id="ENOG50335SM">
    <property type="taxonomic scope" value="Bacteria"/>
</dbReference>
<keyword evidence="2" id="KW-1133">Transmembrane helix</keyword>
<sequence length="495" mass="52230">MTAGTFSPVEETSAIKHWRAYGLALLPLALLGIMPVWSCLTLCVVYALGVRSPVWATLRLTLTLLVTAVTAIVSVPAAFQSGLASLVVLAVSYIVWTLAGVFLNLGAQTLQEGARRGIWPVLAAGLVAPQPLLLLALVGGLAARPGPDDRRSDRVLDRRVWSWTLAVLVAGVLISALLPQANSSWLTSRMAGNETVRSPDTLGGPRQTAEPVHSGNRSAGTEGVITKPLEVQIDASRLLTPLTFLLVAGALLLPGLALLLRLTLRGSGQRRHPAEVLIAMTLILTGVVWLVVAALLNSGGSSAMGMDGMNLIEKLMRMPDALTPATATRSLELTPLVQLQIWLALALTTLLLVALFHRLRRGFALPAPHNSAVTDPGTVPATSVQQEALHRVRIAYRNAEAALTASGRGRSPAETPAGYAARLGARDPVLADALTTLASAYGPVRYGGRVTDDNADQAEAAVAELTRALSTLPQLGPDDLTDPHPESPNNFKEPL</sequence>
<name>C1CW21_DEIDV</name>
<evidence type="ECO:0000313" key="5">
    <source>
        <dbReference type="Proteomes" id="UP000002208"/>
    </source>
</evidence>
<evidence type="ECO:0000259" key="3">
    <source>
        <dbReference type="Pfam" id="PF13559"/>
    </source>
</evidence>
<dbReference type="KEGG" id="ddr:Deide_14371"/>
<feature type="transmembrane region" description="Helical" evidence="2">
    <location>
        <begin position="60"/>
        <end position="79"/>
    </location>
</feature>